<dbReference type="PANTHER" id="PTHR43649:SF14">
    <property type="entry name" value="BLR3389 PROTEIN"/>
    <property type="match status" value="1"/>
</dbReference>
<dbReference type="KEGG" id="atl:Athai_29660"/>
<dbReference type="Pfam" id="PF01547">
    <property type="entry name" value="SBP_bac_1"/>
    <property type="match status" value="1"/>
</dbReference>
<dbReference type="AlphaFoldDB" id="A0A7R7HX10"/>
<keyword evidence="1" id="KW-0732">Signal</keyword>
<dbReference type="EMBL" id="AP023355">
    <property type="protein sequence ID" value="BCJ35463.1"/>
    <property type="molecule type" value="Genomic_DNA"/>
</dbReference>
<keyword evidence="3" id="KW-1185">Reference proteome</keyword>
<dbReference type="RefSeq" id="WP_203961993.1">
    <property type="nucleotide sequence ID" value="NZ_AP023355.1"/>
</dbReference>
<feature type="signal peptide" evidence="1">
    <location>
        <begin position="1"/>
        <end position="24"/>
    </location>
</feature>
<dbReference type="Proteomes" id="UP000611640">
    <property type="component" value="Chromosome"/>
</dbReference>
<dbReference type="InterPro" id="IPR050490">
    <property type="entry name" value="Bact_solute-bd_prot1"/>
</dbReference>
<dbReference type="Gene3D" id="3.40.190.10">
    <property type="entry name" value="Periplasmic binding protein-like II"/>
    <property type="match status" value="1"/>
</dbReference>
<evidence type="ECO:0000313" key="3">
    <source>
        <dbReference type="Proteomes" id="UP000611640"/>
    </source>
</evidence>
<name>A0A7R7HX10_9ACTN</name>
<accession>A0A7R7HX10</accession>
<evidence type="ECO:0000313" key="2">
    <source>
        <dbReference type="EMBL" id="BCJ35463.1"/>
    </source>
</evidence>
<organism evidence="2 3">
    <name type="scientific">Actinocatenispora thailandica</name>
    <dbReference type="NCBI Taxonomy" id="227318"/>
    <lineage>
        <taxon>Bacteria</taxon>
        <taxon>Bacillati</taxon>
        <taxon>Actinomycetota</taxon>
        <taxon>Actinomycetes</taxon>
        <taxon>Micromonosporales</taxon>
        <taxon>Micromonosporaceae</taxon>
        <taxon>Actinocatenispora</taxon>
    </lineage>
</organism>
<gene>
    <name evidence="2" type="ORF">Athai_29660</name>
</gene>
<protein>
    <submittedName>
        <fullName evidence="2">Sugar ABC transporter substrate-binding protein</fullName>
    </submittedName>
</protein>
<proteinExistence type="predicted"/>
<feature type="chain" id="PRO_5038690943" evidence="1">
    <location>
        <begin position="25"/>
        <end position="480"/>
    </location>
</feature>
<evidence type="ECO:0000256" key="1">
    <source>
        <dbReference type="SAM" id="SignalP"/>
    </source>
</evidence>
<reference evidence="2 3" key="1">
    <citation type="submission" date="2020-08" db="EMBL/GenBank/DDBJ databases">
        <title>Whole genome shotgun sequence of Actinocatenispora thailandica NBRC 105041.</title>
        <authorList>
            <person name="Komaki H."/>
            <person name="Tamura T."/>
        </authorList>
    </citation>
    <scope>NUCLEOTIDE SEQUENCE [LARGE SCALE GENOMIC DNA]</scope>
    <source>
        <strain evidence="2 3">NBRC 105041</strain>
    </source>
</reference>
<dbReference type="PANTHER" id="PTHR43649">
    <property type="entry name" value="ARABINOSE-BINDING PROTEIN-RELATED"/>
    <property type="match status" value="1"/>
</dbReference>
<dbReference type="SUPFAM" id="SSF53850">
    <property type="entry name" value="Periplasmic binding protein-like II"/>
    <property type="match status" value="1"/>
</dbReference>
<dbReference type="PROSITE" id="PS51257">
    <property type="entry name" value="PROKAR_LIPOPROTEIN"/>
    <property type="match status" value="1"/>
</dbReference>
<dbReference type="InterPro" id="IPR006059">
    <property type="entry name" value="SBP"/>
</dbReference>
<sequence>MRSRPIAARSAAALAVLVTVGLTAAGCVSAKHNSGSGDPQRNAHAKHATLTISTNAIVGGKNAQEATWISKTLIPAFEKAERAKGRDVTVKYQQNGIDDAKYGEKLELSLKADGGPDIYIIGGDSISRYAKAGYVEPLEKVVGSKVDSWPGWQQVDKSVQQNVSMNGKYYGVPNGVDGRVLFYNKKLFAKAGLPANWQPTSWADIIAAGRKLAKLSGVTPIQIDAGTPMGEATTMQGFLPLLAGAGQQIYDTKTGKYQGDTKAIRDVLSFYRSLYVTDKLGDPKLQQDPNGRDESFSEFSKGKLGIIGESDYLWRSIVCPDKSICNATAMADRNSTVGYALIPAEKPGAGVGGQDFVSMSGGGGYTINPNTKYPQQAWDLLTFMRSPTQIKAQLGDTVQITANKQVNSEILQKDPALSFIADKVLPITRFRPSEEHYASVGALLEEASGQAAAGKPIDQIASRYQQGVVKLVGADHVSSD</sequence>